<evidence type="ECO:0000256" key="3">
    <source>
        <dbReference type="PIRSR" id="PIRSR640198-2"/>
    </source>
</evidence>
<feature type="binding site" evidence="3">
    <location>
        <begin position="205"/>
        <end position="212"/>
    </location>
    <ligand>
        <name>ATP</name>
        <dbReference type="ChEBI" id="CHEBI:30616"/>
    </ligand>
</feature>
<proteinExistence type="predicted"/>
<keyword evidence="1" id="KW-0547">Nucleotide-binding</keyword>
<gene>
    <name evidence="5" type="ORF">TQ37_05230</name>
</gene>
<feature type="active site" evidence="2">
    <location>
        <position position="201"/>
    </location>
</feature>
<dbReference type="Proteomes" id="UP000035037">
    <property type="component" value="Unassembled WGS sequence"/>
</dbReference>
<dbReference type="PIRSF" id="PIRSF038925">
    <property type="entry name" value="AMP-prot_trans"/>
    <property type="match status" value="1"/>
</dbReference>
<sequence length="369" mass="41757">MSTVFYHADRFPPDRLVWSKLLPLLGPAAAALARYDALLGMVPNPRLLLAPLVTREAVLSSRIEGTQATMGDVLQFEAGQAPASPRRRDDIKEVLNYRAAMGQAERLLTGGRLPLCQRVLKAAHEVLMQGVRGANKSPGQYRRIPNWIGQPGCDREEARFVPIAADQLPRAMDEWERYIHSEPPDRLVQLAILHAEFEALHPFLDGNGRLGRMLVPLFLWQAGLIRAPIFYMSAYLEAHRDAYYDRLLAVSRDDDWTGWCHFFLGAIRQQAEDNLTKAQDILKLYDAMKEQVINLTRSQHAIPALDWIFKRPIFKSTDFVKQTDIPAPTARRILKCLRDSNICTTMVEARGRRAALLAFPKLLNLTEGN</sequence>
<dbReference type="AlphaFoldDB" id="A0A0G8AVU1"/>
<dbReference type="InterPro" id="IPR003812">
    <property type="entry name" value="Fido"/>
</dbReference>
<feature type="binding site" evidence="1">
    <location>
        <begin position="206"/>
        <end position="212"/>
    </location>
    <ligand>
        <name>ATP</name>
        <dbReference type="ChEBI" id="CHEBI:30616"/>
    </ligand>
</feature>
<feature type="domain" description="Fido" evidence="4">
    <location>
        <begin position="115"/>
        <end position="265"/>
    </location>
</feature>
<dbReference type="PANTHER" id="PTHR13504:SF38">
    <property type="entry name" value="FIDO DOMAIN-CONTAINING PROTEIN"/>
    <property type="match status" value="1"/>
</dbReference>
<feature type="binding site" evidence="1">
    <location>
        <position position="243"/>
    </location>
    <ligand>
        <name>ATP</name>
        <dbReference type="ChEBI" id="CHEBI:30616"/>
    </ligand>
</feature>
<feature type="binding site" evidence="1">
    <location>
        <position position="64"/>
    </location>
    <ligand>
        <name>ATP</name>
        <dbReference type="ChEBI" id="CHEBI:30616"/>
    </ligand>
</feature>
<keyword evidence="1" id="KW-0067">ATP-binding</keyword>
<comment type="caution">
    <text evidence="5">The sequence shown here is derived from an EMBL/GenBank/DDBJ whole genome shotgun (WGS) entry which is preliminary data.</text>
</comment>
<evidence type="ECO:0000256" key="2">
    <source>
        <dbReference type="PIRSR" id="PIRSR640198-1"/>
    </source>
</evidence>
<dbReference type="PANTHER" id="PTHR13504">
    <property type="entry name" value="FIDO DOMAIN-CONTAINING PROTEIN DDB_G0283145"/>
    <property type="match status" value="1"/>
</dbReference>
<dbReference type="Pfam" id="PF02661">
    <property type="entry name" value="Fic"/>
    <property type="match status" value="1"/>
</dbReference>
<dbReference type="GO" id="GO:0005524">
    <property type="term" value="F:ATP binding"/>
    <property type="evidence" value="ECO:0007669"/>
    <property type="project" value="UniProtKB-KW"/>
</dbReference>
<dbReference type="EMBL" id="JYFQ01000103">
    <property type="protein sequence ID" value="KKZ12668.1"/>
    <property type="molecule type" value="Genomic_DNA"/>
</dbReference>
<dbReference type="Gene3D" id="1.10.3290.10">
    <property type="entry name" value="Fido-like domain"/>
    <property type="match status" value="1"/>
</dbReference>
<dbReference type="InterPro" id="IPR025758">
    <property type="entry name" value="Fic/DOC_N"/>
</dbReference>
<feature type="binding site" evidence="3">
    <location>
        <begin position="243"/>
        <end position="244"/>
    </location>
    <ligand>
        <name>ATP</name>
        <dbReference type="ChEBI" id="CHEBI:30616"/>
    </ligand>
</feature>
<evidence type="ECO:0000259" key="4">
    <source>
        <dbReference type="PROSITE" id="PS51459"/>
    </source>
</evidence>
<organism evidence="5 6">
    <name type="scientific">Candidatus Synechococcus spongiarum 15L</name>
    <dbReference type="NCBI Taxonomy" id="1608419"/>
    <lineage>
        <taxon>Bacteria</taxon>
        <taxon>Bacillati</taxon>
        <taxon>Cyanobacteriota</taxon>
        <taxon>Cyanophyceae</taxon>
        <taxon>Synechococcales</taxon>
        <taxon>Synechococcaceae</taxon>
        <taxon>Synechococcus</taxon>
    </lineage>
</organism>
<dbReference type="Pfam" id="PF13784">
    <property type="entry name" value="Fic_N"/>
    <property type="match status" value="1"/>
</dbReference>
<reference evidence="5 6" key="2">
    <citation type="submission" date="2015-05" db="EMBL/GenBank/DDBJ databases">
        <title>Lifestyle Evolution in Cyanobacterial Symbionts of Sponges.</title>
        <authorList>
            <person name="Burgsdorf I."/>
            <person name="Slaby B.M."/>
            <person name="Handley K.M."/>
            <person name="Haber M."/>
            <person name="Blom J."/>
            <person name="Marshall C.W."/>
            <person name="Gilbert J.A."/>
            <person name="Hentschel U."/>
            <person name="Steindler L."/>
        </authorList>
    </citation>
    <scope>NUCLEOTIDE SEQUENCE [LARGE SCALE GENOMIC DNA]</scope>
    <source>
        <strain evidence="5">15L</strain>
    </source>
</reference>
<dbReference type="InterPro" id="IPR026287">
    <property type="entry name" value="SoFic-like"/>
</dbReference>
<protein>
    <submittedName>
        <fullName evidence="5">Cell filamentation protein Fic</fullName>
    </submittedName>
</protein>
<dbReference type="InterPro" id="IPR036597">
    <property type="entry name" value="Fido-like_dom_sf"/>
</dbReference>
<reference evidence="5 6" key="1">
    <citation type="submission" date="2015-02" db="EMBL/GenBank/DDBJ databases">
        <authorList>
            <person name="Slaby B."/>
            <person name="Hentschel U."/>
        </authorList>
    </citation>
    <scope>NUCLEOTIDE SEQUENCE [LARGE SCALE GENOMIC DNA]</scope>
    <source>
        <strain evidence="5">15L</strain>
    </source>
</reference>
<dbReference type="PROSITE" id="PS51459">
    <property type="entry name" value="FIDO"/>
    <property type="match status" value="1"/>
</dbReference>
<evidence type="ECO:0000313" key="5">
    <source>
        <dbReference type="EMBL" id="KKZ12668.1"/>
    </source>
</evidence>
<evidence type="ECO:0000313" key="6">
    <source>
        <dbReference type="Proteomes" id="UP000035037"/>
    </source>
</evidence>
<evidence type="ECO:0000256" key="1">
    <source>
        <dbReference type="PIRSR" id="PIRSR038925-1"/>
    </source>
</evidence>
<accession>A0A0G8AVU1</accession>
<name>A0A0G8AVU1_9SYNE</name>
<feature type="binding site" evidence="1">
    <location>
        <position position="201"/>
    </location>
    <ligand>
        <name>ATP</name>
        <dbReference type="ChEBI" id="CHEBI:30616"/>
    </ligand>
</feature>
<dbReference type="InterPro" id="IPR040198">
    <property type="entry name" value="Fido_containing"/>
</dbReference>
<dbReference type="SUPFAM" id="SSF140931">
    <property type="entry name" value="Fic-like"/>
    <property type="match status" value="1"/>
</dbReference>
<dbReference type="PATRIC" id="fig|1608419.3.peg.37"/>